<dbReference type="SUPFAM" id="SSF53448">
    <property type="entry name" value="Nucleotide-diphospho-sugar transferases"/>
    <property type="match status" value="1"/>
</dbReference>
<dbReference type="PANTHER" id="PTHR43777">
    <property type="entry name" value="MOLYBDENUM COFACTOR CYTIDYLYLTRANSFERASE"/>
    <property type="match status" value="1"/>
</dbReference>
<dbReference type="InterPro" id="IPR029044">
    <property type="entry name" value="Nucleotide-diphossugar_trans"/>
</dbReference>
<gene>
    <name evidence="2" type="ORF">LCGC14_0106770</name>
</gene>
<sequence>MRASNVIGLVMAAGYSRRFGQHDKRCALLADGRSLLAATVANAEQAFPLLRVAVRAEDDANLLGLAEHTPVIRLHQAHLGLGASLAEAVRALSHDAQLNSSEAVAILLGDMPWIKQETLLSLQRLATGDTIVRPCHAGKQGHPVIFGRALWPALEALSSNRGAKDLVRDNADRYRAYDVQDAGTLLDIDVPEDLVVPEYFTPDEA</sequence>
<organism evidence="2">
    <name type="scientific">marine sediment metagenome</name>
    <dbReference type="NCBI Taxonomy" id="412755"/>
    <lineage>
        <taxon>unclassified sequences</taxon>
        <taxon>metagenomes</taxon>
        <taxon>ecological metagenomes</taxon>
    </lineage>
</organism>
<reference evidence="2" key="1">
    <citation type="journal article" date="2015" name="Nature">
        <title>Complex archaea that bridge the gap between prokaryotes and eukaryotes.</title>
        <authorList>
            <person name="Spang A."/>
            <person name="Saw J.H."/>
            <person name="Jorgensen S.L."/>
            <person name="Zaremba-Niedzwiedzka K."/>
            <person name="Martijn J."/>
            <person name="Lind A.E."/>
            <person name="van Eijk R."/>
            <person name="Schleper C."/>
            <person name="Guy L."/>
            <person name="Ettema T.J."/>
        </authorList>
    </citation>
    <scope>NUCLEOTIDE SEQUENCE</scope>
</reference>
<proteinExistence type="predicted"/>
<protein>
    <recommendedName>
        <fullName evidence="1">MobA-like NTP transferase domain-containing protein</fullName>
    </recommendedName>
</protein>
<evidence type="ECO:0000313" key="2">
    <source>
        <dbReference type="EMBL" id="KKO02262.1"/>
    </source>
</evidence>
<dbReference type="CDD" id="cd04182">
    <property type="entry name" value="GT_2_like_f"/>
    <property type="match status" value="1"/>
</dbReference>
<feature type="domain" description="MobA-like NTP transferase" evidence="1">
    <location>
        <begin position="8"/>
        <end position="170"/>
    </location>
</feature>
<dbReference type="PANTHER" id="PTHR43777:SF1">
    <property type="entry name" value="MOLYBDENUM COFACTOR CYTIDYLYLTRANSFERASE"/>
    <property type="match status" value="1"/>
</dbReference>
<dbReference type="Pfam" id="PF12804">
    <property type="entry name" value="NTP_transf_3"/>
    <property type="match status" value="1"/>
</dbReference>
<dbReference type="GO" id="GO:0016779">
    <property type="term" value="F:nucleotidyltransferase activity"/>
    <property type="evidence" value="ECO:0007669"/>
    <property type="project" value="UniProtKB-ARBA"/>
</dbReference>
<dbReference type="InterPro" id="IPR025877">
    <property type="entry name" value="MobA-like_NTP_Trfase"/>
</dbReference>
<evidence type="ECO:0000259" key="1">
    <source>
        <dbReference type="Pfam" id="PF12804"/>
    </source>
</evidence>
<comment type="caution">
    <text evidence="2">The sequence shown here is derived from an EMBL/GenBank/DDBJ whole genome shotgun (WGS) entry which is preliminary data.</text>
</comment>
<dbReference type="EMBL" id="LAZR01000031">
    <property type="protein sequence ID" value="KKO02262.1"/>
    <property type="molecule type" value="Genomic_DNA"/>
</dbReference>
<name>A0A0F9XRZ3_9ZZZZ</name>
<dbReference type="Gene3D" id="3.90.550.10">
    <property type="entry name" value="Spore Coat Polysaccharide Biosynthesis Protein SpsA, Chain A"/>
    <property type="match status" value="1"/>
</dbReference>
<accession>A0A0F9XRZ3</accession>
<dbReference type="AlphaFoldDB" id="A0A0F9XRZ3"/>